<feature type="binding site" evidence="4 6">
    <location>
        <position position="328"/>
    </location>
    <ligand>
        <name>substrate</name>
    </ligand>
</feature>
<comment type="similarity">
    <text evidence="4">Belongs to the alanine racemase family.</text>
</comment>
<sequence>MSSDQSSSYGGAAYIDTAAIASNIKRLHAAAPDSEHMVILKANAYGHGLAVCAKAALEGGARWFGVAQLSEALELRKIVGPRPRIFSWIFLPTSPLEEAVRAGLDLSVSDIWALDRIEMAATQTQKVVNVHLKIDTGMSRAGATAKSWPHLCQVAAKMEAEGKIKVVAVWSHLSRADENTPAGLAQTKEAGEEFAAALAVAKRAGLTPELSHLSATAGMLWHPELRTPMVRDGIAVYGLSPNDELQSSVSLKLLPVMRLQAWLTVVKKVDAGRPVSYGGTWQTPSERWLGVVPLGYGDGIARHCKGAHVRIKTSNGAFDAPIVGRICMDQLVVDLGEGEEAPARVGDVAVFFGDGSDGEPAVEDWARWSETINYEVVTRIGPRVPRVEVSDKGRQNGDE</sequence>
<dbReference type="HAMAP" id="MF_01201">
    <property type="entry name" value="Ala_racemase"/>
    <property type="match status" value="1"/>
</dbReference>
<dbReference type="EC" id="5.1.1.1" evidence="4"/>
<comment type="function">
    <text evidence="4">Catalyzes the interconversion of L-alanine and D-alanine. May also act on other amino acids.</text>
</comment>
<evidence type="ECO:0000313" key="8">
    <source>
        <dbReference type="EMBL" id="PKY72744.1"/>
    </source>
</evidence>
<comment type="pathway">
    <text evidence="4">Amino-acid biosynthesis; D-alanine biosynthesis; D-alanine from L-alanine: step 1/1.</text>
</comment>
<dbReference type="STRING" id="33007.HMPREF3198_01498"/>
<dbReference type="GO" id="GO:0009252">
    <property type="term" value="P:peptidoglycan biosynthetic process"/>
    <property type="evidence" value="ECO:0007669"/>
    <property type="project" value="TreeGrafter"/>
</dbReference>
<dbReference type="GO" id="GO:0030170">
    <property type="term" value="F:pyridoxal phosphate binding"/>
    <property type="evidence" value="ECO:0007669"/>
    <property type="project" value="UniProtKB-UniRule"/>
</dbReference>
<evidence type="ECO:0000256" key="1">
    <source>
        <dbReference type="ARBA" id="ARBA00001933"/>
    </source>
</evidence>
<dbReference type="GeneID" id="35867690"/>
<dbReference type="RefSeq" id="WP_081638892.1">
    <property type="nucleotide sequence ID" value="NZ_JASOXK010000002.1"/>
</dbReference>
<dbReference type="InterPro" id="IPR011079">
    <property type="entry name" value="Ala_racemase_C"/>
</dbReference>
<dbReference type="SUPFAM" id="SSF51419">
    <property type="entry name" value="PLP-binding barrel"/>
    <property type="match status" value="1"/>
</dbReference>
<evidence type="ECO:0000256" key="3">
    <source>
        <dbReference type="ARBA" id="ARBA00023235"/>
    </source>
</evidence>
<feature type="active site" description="Proton acceptor; specific for D-alanine" evidence="4">
    <location>
        <position position="41"/>
    </location>
</feature>
<dbReference type="EMBL" id="PKKO01000002">
    <property type="protein sequence ID" value="PKY72744.1"/>
    <property type="molecule type" value="Genomic_DNA"/>
</dbReference>
<dbReference type="PANTHER" id="PTHR30511">
    <property type="entry name" value="ALANINE RACEMASE"/>
    <property type="match status" value="1"/>
</dbReference>
<dbReference type="PANTHER" id="PTHR30511:SF0">
    <property type="entry name" value="ALANINE RACEMASE, CATABOLIC-RELATED"/>
    <property type="match status" value="1"/>
</dbReference>
<comment type="cofactor">
    <cofactor evidence="1 4 5">
        <name>pyridoxal 5'-phosphate</name>
        <dbReference type="ChEBI" id="CHEBI:597326"/>
    </cofactor>
</comment>
<gene>
    <name evidence="8" type="primary">alr</name>
    <name evidence="8" type="ORF">CYJ19_03635</name>
</gene>
<name>A0A2I1INP5_9ACTO</name>
<protein>
    <recommendedName>
        <fullName evidence="4">Alanine racemase</fullName>
        <ecNumber evidence="4">5.1.1.1</ecNumber>
    </recommendedName>
</protein>
<comment type="caution">
    <text evidence="8">The sequence shown here is derived from an EMBL/GenBank/DDBJ whole genome shotgun (WGS) entry which is preliminary data.</text>
</comment>
<feature type="modified residue" description="N6-(pyridoxal phosphate)lysine" evidence="4 5">
    <location>
        <position position="41"/>
    </location>
</feature>
<evidence type="ECO:0000313" key="9">
    <source>
        <dbReference type="Proteomes" id="UP000235122"/>
    </source>
</evidence>
<dbReference type="SUPFAM" id="SSF50621">
    <property type="entry name" value="Alanine racemase C-terminal domain-like"/>
    <property type="match status" value="1"/>
</dbReference>
<dbReference type="Proteomes" id="UP000235122">
    <property type="component" value="Unassembled WGS sequence"/>
</dbReference>
<dbReference type="Pfam" id="PF01168">
    <property type="entry name" value="Ala_racemase_N"/>
    <property type="match status" value="1"/>
</dbReference>
<dbReference type="PROSITE" id="PS00395">
    <property type="entry name" value="ALANINE_RACEMASE"/>
    <property type="match status" value="1"/>
</dbReference>
<reference evidence="8 9" key="1">
    <citation type="submission" date="2017-12" db="EMBL/GenBank/DDBJ databases">
        <title>Phylogenetic diversity of female urinary microbiome.</title>
        <authorList>
            <person name="Thomas-White K."/>
            <person name="Wolfe A.J."/>
        </authorList>
    </citation>
    <scope>NUCLEOTIDE SEQUENCE [LARGE SCALE GENOMIC DNA]</scope>
    <source>
        <strain evidence="8 9">UMB0402</strain>
    </source>
</reference>
<dbReference type="NCBIfam" id="TIGR00492">
    <property type="entry name" value="alr"/>
    <property type="match status" value="1"/>
</dbReference>
<dbReference type="InterPro" id="IPR009006">
    <property type="entry name" value="Ala_racemase/Decarboxylase_C"/>
</dbReference>
<keyword evidence="3 4" id="KW-0413">Isomerase</keyword>
<keyword evidence="9" id="KW-1185">Reference proteome</keyword>
<accession>A0A2I1INP5</accession>
<dbReference type="Pfam" id="PF00842">
    <property type="entry name" value="Ala_racemase_C"/>
    <property type="match status" value="1"/>
</dbReference>
<dbReference type="Gene3D" id="2.40.37.10">
    <property type="entry name" value="Lyase, Ornithine Decarboxylase, Chain A, domain 1"/>
    <property type="match status" value="1"/>
</dbReference>
<dbReference type="AlphaFoldDB" id="A0A2I1INP5"/>
<dbReference type="GO" id="GO:0030632">
    <property type="term" value="P:D-alanine biosynthetic process"/>
    <property type="evidence" value="ECO:0007669"/>
    <property type="project" value="UniProtKB-UniRule"/>
</dbReference>
<feature type="active site" description="Proton acceptor; specific for L-alanine" evidence="4">
    <location>
        <position position="277"/>
    </location>
</feature>
<dbReference type="InterPro" id="IPR000821">
    <property type="entry name" value="Ala_racemase"/>
</dbReference>
<organism evidence="8 9">
    <name type="scientific">Winkia neuii</name>
    <dbReference type="NCBI Taxonomy" id="33007"/>
    <lineage>
        <taxon>Bacteria</taxon>
        <taxon>Bacillati</taxon>
        <taxon>Actinomycetota</taxon>
        <taxon>Actinomycetes</taxon>
        <taxon>Actinomycetales</taxon>
        <taxon>Actinomycetaceae</taxon>
        <taxon>Winkia</taxon>
    </lineage>
</organism>
<dbReference type="UniPathway" id="UPA00042">
    <property type="reaction ID" value="UER00497"/>
</dbReference>
<dbReference type="InterPro" id="IPR020622">
    <property type="entry name" value="Ala_racemase_pyridoxalP-BS"/>
</dbReference>
<comment type="catalytic activity">
    <reaction evidence="4">
        <text>L-alanine = D-alanine</text>
        <dbReference type="Rhea" id="RHEA:20249"/>
        <dbReference type="ChEBI" id="CHEBI:57416"/>
        <dbReference type="ChEBI" id="CHEBI:57972"/>
        <dbReference type="EC" id="5.1.1.1"/>
    </reaction>
</comment>
<proteinExistence type="inferred from homology"/>
<evidence type="ECO:0000256" key="2">
    <source>
        <dbReference type="ARBA" id="ARBA00022898"/>
    </source>
</evidence>
<dbReference type="InterPro" id="IPR029066">
    <property type="entry name" value="PLP-binding_barrel"/>
</dbReference>
<evidence type="ECO:0000256" key="6">
    <source>
        <dbReference type="PIRSR" id="PIRSR600821-52"/>
    </source>
</evidence>
<feature type="binding site" evidence="4 6">
    <location>
        <position position="140"/>
    </location>
    <ligand>
        <name>substrate</name>
    </ligand>
</feature>
<dbReference type="PRINTS" id="PR00992">
    <property type="entry name" value="ALARACEMASE"/>
</dbReference>
<evidence type="ECO:0000259" key="7">
    <source>
        <dbReference type="SMART" id="SM01005"/>
    </source>
</evidence>
<dbReference type="GO" id="GO:0005829">
    <property type="term" value="C:cytosol"/>
    <property type="evidence" value="ECO:0007669"/>
    <property type="project" value="TreeGrafter"/>
</dbReference>
<dbReference type="SMART" id="SM01005">
    <property type="entry name" value="Ala_racemase_C"/>
    <property type="match status" value="1"/>
</dbReference>
<evidence type="ECO:0000256" key="4">
    <source>
        <dbReference type="HAMAP-Rule" id="MF_01201"/>
    </source>
</evidence>
<evidence type="ECO:0000256" key="5">
    <source>
        <dbReference type="PIRSR" id="PIRSR600821-50"/>
    </source>
</evidence>
<dbReference type="InterPro" id="IPR001608">
    <property type="entry name" value="Ala_racemase_N"/>
</dbReference>
<feature type="domain" description="Alanine racemase C-terminal" evidence="7">
    <location>
        <begin position="256"/>
        <end position="389"/>
    </location>
</feature>
<keyword evidence="2 4" id="KW-0663">Pyridoxal phosphate</keyword>
<dbReference type="CDD" id="cd00430">
    <property type="entry name" value="PLPDE_III_AR"/>
    <property type="match status" value="1"/>
</dbReference>
<dbReference type="GO" id="GO:0008784">
    <property type="term" value="F:alanine racemase activity"/>
    <property type="evidence" value="ECO:0007669"/>
    <property type="project" value="UniProtKB-UniRule"/>
</dbReference>
<dbReference type="Gene3D" id="3.20.20.10">
    <property type="entry name" value="Alanine racemase"/>
    <property type="match status" value="1"/>
</dbReference>